<dbReference type="PRINTS" id="PR00909">
    <property type="entry name" value="SPERMDNBNDNG"/>
</dbReference>
<keyword evidence="6" id="KW-1185">Reference proteome</keyword>
<reference evidence="6" key="1">
    <citation type="submission" date="2023-08" db="EMBL/GenBank/DDBJ databases">
        <title>Rhodospirillaceae gen. nov., a novel taxon isolated from the Yangtze River Yuezi River estuary sludge.</title>
        <authorList>
            <person name="Ruan L."/>
        </authorList>
    </citation>
    <scope>NUCLEOTIDE SEQUENCE [LARGE SCALE GENOMIC DNA]</scope>
    <source>
        <strain evidence="6">R-7</strain>
    </source>
</reference>
<evidence type="ECO:0000313" key="6">
    <source>
        <dbReference type="Proteomes" id="UP001230156"/>
    </source>
</evidence>
<sequence>MTEISKFRSLGRSNRRQFLAGATALGVGATVLGAPRIARAAGDVKVLNWQGYGTDEAWSVDAFHKATGNTVTHDYYNSESEMITKMRTNPGGYDVVVTNCAWNNIASKEGLIQPLDPAKIPHWADLNPAFRDSPLLNDGGKPFGAAWVWGITAIAYSTDVFKESPATLATLWDPKLKKRVALRDDGIEAVSFGAIATGQDMNHPADLAKVKAKLLELKSNVALLWSSEDEWNKQFAAKAFDISVYWSGSALRSKTQFKLPVGYYVPKEGGIGWFDGLAVVKDSPNPDGAHAFINWMIDPKFYVEWATKVGAPASANPKAMEALPDSDPSKSFYSDQEAIKRLQFMAPLSDKEKQDYSDLWAEVKTAFAG</sequence>
<dbReference type="EMBL" id="JAUYVI010000003">
    <property type="protein sequence ID" value="MDQ7247662.1"/>
    <property type="molecule type" value="Genomic_DNA"/>
</dbReference>
<protein>
    <submittedName>
        <fullName evidence="5">Extracellular solute-binding protein</fullName>
    </submittedName>
</protein>
<keyword evidence="3" id="KW-0732">Signal</keyword>
<evidence type="ECO:0000256" key="3">
    <source>
        <dbReference type="ARBA" id="ARBA00022729"/>
    </source>
</evidence>
<organism evidence="5 6">
    <name type="scientific">Dongia sedimenti</name>
    <dbReference type="NCBI Taxonomy" id="3064282"/>
    <lineage>
        <taxon>Bacteria</taxon>
        <taxon>Pseudomonadati</taxon>
        <taxon>Pseudomonadota</taxon>
        <taxon>Alphaproteobacteria</taxon>
        <taxon>Rhodospirillales</taxon>
        <taxon>Dongiaceae</taxon>
        <taxon>Dongia</taxon>
    </lineage>
</organism>
<dbReference type="SUPFAM" id="SSF53850">
    <property type="entry name" value="Periplasmic binding protein-like II"/>
    <property type="match status" value="1"/>
</dbReference>
<keyword evidence="2" id="KW-0813">Transport</keyword>
<dbReference type="InterPro" id="IPR006311">
    <property type="entry name" value="TAT_signal"/>
</dbReference>
<proteinExistence type="predicted"/>
<keyword evidence="4" id="KW-0574">Periplasm</keyword>
<evidence type="ECO:0000256" key="1">
    <source>
        <dbReference type="ARBA" id="ARBA00004418"/>
    </source>
</evidence>
<dbReference type="Proteomes" id="UP001230156">
    <property type="component" value="Unassembled WGS sequence"/>
</dbReference>
<dbReference type="PANTHER" id="PTHR30222">
    <property type="entry name" value="SPERMIDINE/PUTRESCINE-BINDING PERIPLASMIC PROTEIN"/>
    <property type="match status" value="1"/>
</dbReference>
<evidence type="ECO:0000313" key="5">
    <source>
        <dbReference type="EMBL" id="MDQ7247662.1"/>
    </source>
</evidence>
<name>A0ABU0YKE4_9PROT</name>
<dbReference type="RefSeq" id="WP_379955096.1">
    <property type="nucleotide sequence ID" value="NZ_JAUYVI010000003.1"/>
</dbReference>
<comment type="subcellular location">
    <subcellularLocation>
        <location evidence="1">Periplasm</location>
    </subcellularLocation>
</comment>
<accession>A0ABU0YKE4</accession>
<evidence type="ECO:0000256" key="4">
    <source>
        <dbReference type="ARBA" id="ARBA00022764"/>
    </source>
</evidence>
<dbReference type="Pfam" id="PF13343">
    <property type="entry name" value="SBP_bac_6"/>
    <property type="match status" value="1"/>
</dbReference>
<dbReference type="Gene3D" id="3.40.190.10">
    <property type="entry name" value="Periplasmic binding protein-like II"/>
    <property type="match status" value="2"/>
</dbReference>
<comment type="caution">
    <text evidence="5">The sequence shown here is derived from an EMBL/GenBank/DDBJ whole genome shotgun (WGS) entry which is preliminary data.</text>
</comment>
<evidence type="ECO:0000256" key="2">
    <source>
        <dbReference type="ARBA" id="ARBA00022448"/>
    </source>
</evidence>
<dbReference type="PROSITE" id="PS51318">
    <property type="entry name" value="TAT"/>
    <property type="match status" value="1"/>
</dbReference>
<dbReference type="PANTHER" id="PTHR30222:SF17">
    <property type="entry name" value="SPERMIDINE_PUTRESCINE-BINDING PERIPLASMIC PROTEIN"/>
    <property type="match status" value="1"/>
</dbReference>
<gene>
    <name evidence="5" type="ORF">Q8A70_08280</name>
</gene>
<dbReference type="InterPro" id="IPR001188">
    <property type="entry name" value="Sperm_putr-bd"/>
</dbReference>